<proteinExistence type="predicted"/>
<dbReference type="PANTHER" id="PTHR31157:SF1">
    <property type="entry name" value="SCP DOMAIN-CONTAINING PROTEIN"/>
    <property type="match status" value="1"/>
</dbReference>
<feature type="region of interest" description="Disordered" evidence="1">
    <location>
        <begin position="1"/>
        <end position="57"/>
    </location>
</feature>
<dbReference type="Gene3D" id="3.40.33.10">
    <property type="entry name" value="CAP"/>
    <property type="match status" value="1"/>
</dbReference>
<gene>
    <name evidence="3" type="ORF">M9Y10_012918</name>
</gene>
<sequence length="332" mass="36915">MSLRNVRSQKIKPGPKRGCGAFHHTEPSGRKDKKAKKSQTIEHHLSNSTNGNAKAYSLTPSNVGHKLSDIPYSNNNSQFFSSPAIDHKLANSNNNFNKIAPINRSVRKVPMKSDKNGNNHLIPNNGPKRGAAQGPNIMHNWSVIASNKSSGPMIVPLEKDENGKYHLVPNEGPKRGVFIGPGTVHFNSISPLHNGPKRGVGFMNIMSQLNEYDKRAVEYVNNFRKENGLPSLQYSKLLSEIAMPHTLDMLNKKVPLGHSGFNERSQKVPSYRATGENVGYEYGYGDPMKTLFDGWLHSPPHRRNMLGNFNFIGVAFANKGDLWYGTQFFALI</sequence>
<evidence type="ECO:0000259" key="2">
    <source>
        <dbReference type="Pfam" id="PF00188"/>
    </source>
</evidence>
<dbReference type="EMBL" id="JAPFFF010000019">
    <property type="protein sequence ID" value="KAK8857824.1"/>
    <property type="molecule type" value="Genomic_DNA"/>
</dbReference>
<dbReference type="InterPro" id="IPR035940">
    <property type="entry name" value="CAP_sf"/>
</dbReference>
<evidence type="ECO:0000256" key="1">
    <source>
        <dbReference type="SAM" id="MobiDB-lite"/>
    </source>
</evidence>
<keyword evidence="4" id="KW-1185">Reference proteome</keyword>
<evidence type="ECO:0000313" key="4">
    <source>
        <dbReference type="Proteomes" id="UP001470230"/>
    </source>
</evidence>
<dbReference type="InterPro" id="IPR014044">
    <property type="entry name" value="CAP_dom"/>
</dbReference>
<evidence type="ECO:0000313" key="3">
    <source>
        <dbReference type="EMBL" id="KAK8857824.1"/>
    </source>
</evidence>
<dbReference type="CDD" id="cd05379">
    <property type="entry name" value="CAP_bacterial"/>
    <property type="match status" value="1"/>
</dbReference>
<feature type="compositionally biased region" description="Polar residues" evidence="1">
    <location>
        <begin position="46"/>
        <end position="57"/>
    </location>
</feature>
<dbReference type="PANTHER" id="PTHR31157">
    <property type="entry name" value="SCP DOMAIN-CONTAINING PROTEIN"/>
    <property type="match status" value="1"/>
</dbReference>
<reference evidence="3 4" key="1">
    <citation type="submission" date="2024-04" db="EMBL/GenBank/DDBJ databases">
        <title>Tritrichomonas musculus Genome.</title>
        <authorList>
            <person name="Alves-Ferreira E."/>
            <person name="Grigg M."/>
            <person name="Lorenzi H."/>
            <person name="Galac M."/>
        </authorList>
    </citation>
    <scope>NUCLEOTIDE SEQUENCE [LARGE SCALE GENOMIC DNA]</scope>
    <source>
        <strain evidence="3 4">EAF2021</strain>
    </source>
</reference>
<dbReference type="Proteomes" id="UP001470230">
    <property type="component" value="Unassembled WGS sequence"/>
</dbReference>
<protein>
    <recommendedName>
        <fullName evidence="2">SCP domain-containing protein</fullName>
    </recommendedName>
</protein>
<feature type="domain" description="SCP" evidence="2">
    <location>
        <begin position="217"/>
        <end position="327"/>
    </location>
</feature>
<dbReference type="SUPFAM" id="SSF55797">
    <property type="entry name" value="PR-1-like"/>
    <property type="match status" value="1"/>
</dbReference>
<accession>A0ABR2I5M7</accession>
<feature type="region of interest" description="Disordered" evidence="1">
    <location>
        <begin position="109"/>
        <end position="130"/>
    </location>
</feature>
<comment type="caution">
    <text evidence="3">The sequence shown here is derived from an EMBL/GenBank/DDBJ whole genome shotgun (WGS) entry which is preliminary data.</text>
</comment>
<organism evidence="3 4">
    <name type="scientific">Tritrichomonas musculus</name>
    <dbReference type="NCBI Taxonomy" id="1915356"/>
    <lineage>
        <taxon>Eukaryota</taxon>
        <taxon>Metamonada</taxon>
        <taxon>Parabasalia</taxon>
        <taxon>Tritrichomonadida</taxon>
        <taxon>Tritrichomonadidae</taxon>
        <taxon>Tritrichomonas</taxon>
    </lineage>
</organism>
<dbReference type="Pfam" id="PF00188">
    <property type="entry name" value="CAP"/>
    <property type="match status" value="1"/>
</dbReference>
<name>A0ABR2I5M7_9EUKA</name>